<dbReference type="InterPro" id="IPR013662">
    <property type="entry name" value="RIH_assoc-dom"/>
</dbReference>
<accession>A0A4U5UAX8</accession>
<protein>
    <submittedName>
        <fullName evidence="3">Inositol 1,4,5-trisphosphate receptor type 1 IP3 receptor isoform 1</fullName>
    </submittedName>
</protein>
<name>A0A4U5UAX8_COLLU</name>
<evidence type="ECO:0000256" key="1">
    <source>
        <dbReference type="SAM" id="MobiDB-lite"/>
    </source>
</evidence>
<sequence length="494" mass="56530">MSLAEVQCHLDKEGASDLVIDLIMNTTSDRVFQESICWLSHYWKVETPTIQRSFFCRLTEDKKSEKFFRVFYDRMKVAQLEIKATVTVNTSDLGNRKRDDDSQDKDVPVRKKARDSAVVMTEDVREQLLEASSATKKAFNSYRREADPEEHFNSADGQPSSGDKNQDEGEMSFVIIIMQPILRFLQLLCENHNRDLQNFLRCQNNKNNYNLVCETLQFLDCICGSTTGGLGLLGLYINEKNVALINQTLESLTEYCQGPCHENQNCIATHESNGIDIIIALILNDINPLGKKRMDLVLELKNNASKLLLAIMESRHDSENAERILYNMRPKELLARHNKELSIMLRPGGASGEGDEALEFYAKHTAQIEIVRQDRTMEEIVFPVPNICEFLTSESKLRVYYTTERDEQGSKINDFFLRAEDLFNEMNWQKKLRAQPVLYWCSRNISVWSNVSFNLAVLMNLLVCFFYPLEGVHGVCHITGAVCCSLLGPHESFS</sequence>
<feature type="region of interest" description="Disordered" evidence="1">
    <location>
        <begin position="143"/>
        <end position="165"/>
    </location>
</feature>
<organism evidence="3 4">
    <name type="scientific">Collichthys lucidus</name>
    <name type="common">Big head croaker</name>
    <name type="synonym">Sciaena lucida</name>
    <dbReference type="NCBI Taxonomy" id="240159"/>
    <lineage>
        <taxon>Eukaryota</taxon>
        <taxon>Metazoa</taxon>
        <taxon>Chordata</taxon>
        <taxon>Craniata</taxon>
        <taxon>Vertebrata</taxon>
        <taxon>Euteleostomi</taxon>
        <taxon>Actinopterygii</taxon>
        <taxon>Neopterygii</taxon>
        <taxon>Teleostei</taxon>
        <taxon>Neoteleostei</taxon>
        <taxon>Acanthomorphata</taxon>
        <taxon>Eupercaria</taxon>
        <taxon>Sciaenidae</taxon>
        <taxon>Collichthys</taxon>
    </lineage>
</organism>
<feature type="domain" description="RyR/IP3R Homology associated" evidence="2">
    <location>
        <begin position="177"/>
        <end position="281"/>
    </location>
</feature>
<evidence type="ECO:0000313" key="3">
    <source>
        <dbReference type="EMBL" id="TKS71563.1"/>
    </source>
</evidence>
<dbReference type="AlphaFoldDB" id="A0A4U5UAX8"/>
<dbReference type="PANTHER" id="PTHR45816">
    <property type="entry name" value="MIR DOMAIN-CONTAINING PROTEIN"/>
    <property type="match status" value="1"/>
</dbReference>
<reference evidence="3 4" key="1">
    <citation type="submission" date="2019-01" db="EMBL/GenBank/DDBJ databases">
        <title>Genome Assembly of Collichthys lucidus.</title>
        <authorList>
            <person name="Cai M."/>
            <person name="Xiao S."/>
        </authorList>
    </citation>
    <scope>NUCLEOTIDE SEQUENCE [LARGE SCALE GENOMIC DNA]</scope>
    <source>
        <strain evidence="3">JT15FE1705JMU</strain>
        <tissue evidence="3">Muscle</tissue>
    </source>
</reference>
<feature type="compositionally biased region" description="Basic and acidic residues" evidence="1">
    <location>
        <begin position="94"/>
        <end position="109"/>
    </location>
</feature>
<gene>
    <name evidence="3" type="ORF">D9C73_004985</name>
</gene>
<keyword evidence="3" id="KW-0675">Receptor</keyword>
<dbReference type="GO" id="GO:0006816">
    <property type="term" value="P:calcium ion transport"/>
    <property type="evidence" value="ECO:0007669"/>
    <property type="project" value="InterPro"/>
</dbReference>
<dbReference type="STRING" id="240159.A0A4U5UAX8"/>
<feature type="region of interest" description="Disordered" evidence="1">
    <location>
        <begin position="92"/>
        <end position="114"/>
    </location>
</feature>
<dbReference type="Pfam" id="PF08454">
    <property type="entry name" value="RIH_assoc"/>
    <property type="match status" value="1"/>
</dbReference>
<dbReference type="InterPro" id="IPR015925">
    <property type="entry name" value="Ryanodine_IP3_receptor"/>
</dbReference>
<keyword evidence="4" id="KW-1185">Reference proteome</keyword>
<evidence type="ECO:0000313" key="4">
    <source>
        <dbReference type="Proteomes" id="UP000298787"/>
    </source>
</evidence>
<dbReference type="EMBL" id="CM014082">
    <property type="protein sequence ID" value="TKS71563.1"/>
    <property type="molecule type" value="Genomic_DNA"/>
</dbReference>
<feature type="compositionally biased region" description="Basic and acidic residues" evidence="1">
    <location>
        <begin position="143"/>
        <end position="153"/>
    </location>
</feature>
<evidence type="ECO:0000259" key="2">
    <source>
        <dbReference type="Pfam" id="PF08454"/>
    </source>
</evidence>
<proteinExistence type="predicted"/>
<dbReference type="PANTHER" id="PTHR45816:SF2">
    <property type="entry name" value="INOSITOL 1,4,5-TRISPHOSPHATE RECEPTOR"/>
    <property type="match status" value="1"/>
</dbReference>
<dbReference type="Proteomes" id="UP000298787">
    <property type="component" value="Chromosome 5"/>
</dbReference>